<proteinExistence type="predicted"/>
<evidence type="ECO:0000313" key="3">
    <source>
        <dbReference type="Proteomes" id="UP000467841"/>
    </source>
</evidence>
<dbReference type="EMBL" id="CACVBM020001529">
    <property type="protein sequence ID" value="CAA7053364.1"/>
    <property type="molecule type" value="Genomic_DNA"/>
</dbReference>
<dbReference type="AlphaFoldDB" id="A0A6D2KFU3"/>
<dbReference type="InterPro" id="IPR017451">
    <property type="entry name" value="F-box-assoc_interact_dom"/>
</dbReference>
<comment type="caution">
    <text evidence="2">The sequence shown here is derived from an EMBL/GenBank/DDBJ whole genome shotgun (WGS) entry which is preliminary data.</text>
</comment>
<dbReference type="InterPro" id="IPR050796">
    <property type="entry name" value="SCF_F-box_component"/>
</dbReference>
<dbReference type="SUPFAM" id="SSF50965">
    <property type="entry name" value="Galactose oxidase, central domain"/>
    <property type="match status" value="1"/>
</dbReference>
<gene>
    <name evidence="2" type="ORF">MERR_LOCUS40600</name>
</gene>
<organism evidence="2 3">
    <name type="scientific">Microthlaspi erraticum</name>
    <dbReference type="NCBI Taxonomy" id="1685480"/>
    <lineage>
        <taxon>Eukaryota</taxon>
        <taxon>Viridiplantae</taxon>
        <taxon>Streptophyta</taxon>
        <taxon>Embryophyta</taxon>
        <taxon>Tracheophyta</taxon>
        <taxon>Spermatophyta</taxon>
        <taxon>Magnoliopsida</taxon>
        <taxon>eudicotyledons</taxon>
        <taxon>Gunneridae</taxon>
        <taxon>Pentapetalae</taxon>
        <taxon>rosids</taxon>
        <taxon>malvids</taxon>
        <taxon>Brassicales</taxon>
        <taxon>Brassicaceae</taxon>
        <taxon>Coluteocarpeae</taxon>
        <taxon>Microthlaspi</taxon>
    </lineage>
</organism>
<dbReference type="PANTHER" id="PTHR31672">
    <property type="entry name" value="BNACNNG10540D PROTEIN"/>
    <property type="match status" value="1"/>
</dbReference>
<evidence type="ECO:0000259" key="1">
    <source>
        <dbReference type="PROSITE" id="PS50181"/>
    </source>
</evidence>
<accession>A0A6D2KFU3</accession>
<dbReference type="InterPro" id="IPR036047">
    <property type="entry name" value="F-box-like_dom_sf"/>
</dbReference>
<dbReference type="CDD" id="cd22157">
    <property type="entry name" value="F-box_AtFBW1-like"/>
    <property type="match status" value="1"/>
</dbReference>
<dbReference type="InterPro" id="IPR001810">
    <property type="entry name" value="F-box_dom"/>
</dbReference>
<dbReference type="PROSITE" id="PS50181">
    <property type="entry name" value="FBOX"/>
    <property type="match status" value="1"/>
</dbReference>
<evidence type="ECO:0000313" key="2">
    <source>
        <dbReference type="EMBL" id="CAA7053364.1"/>
    </source>
</evidence>
<dbReference type="Pfam" id="PF07734">
    <property type="entry name" value="FBA_1"/>
    <property type="match status" value="1"/>
</dbReference>
<keyword evidence="3" id="KW-1185">Reference proteome</keyword>
<sequence>MALSKRSSSSLPIELVEEILCRIPIGSFVRYKWICKEWYALLNDKRSIYKLLDLSQKRFLQVDRTNNLFHLFNPETQALSCLQGPSNICTIIHCDGLFLCKCMARTRVFKINNKLAVWNPFLNQVKWIKPSTSYQKFDCFGFGYDNVSRDNYKILRLGFHDRSDIEIYEFKSRLWRSIDATLDSSLLLWYTLSSTFSMNGNMYWIANRKKDNSKTIVSFDFSRETFKDIGCGVPFDNAVLSGFERDRLSLLHYQRDVTIEVWVTNKVTDAVVSWSKYLNVTRPDLPILYTEYYNFPTYFIDHKTNSIMVWCGQSDGRRKYVNFAVYEMCACEIKEHVVPGRHKWNESHIYNHCYEYVPSLVPALE</sequence>
<protein>
    <recommendedName>
        <fullName evidence="1">F-box domain-containing protein</fullName>
    </recommendedName>
</protein>
<feature type="domain" description="F-box" evidence="1">
    <location>
        <begin position="5"/>
        <end position="52"/>
    </location>
</feature>
<dbReference type="NCBIfam" id="TIGR01640">
    <property type="entry name" value="F_box_assoc_1"/>
    <property type="match status" value="1"/>
</dbReference>
<dbReference type="SUPFAM" id="SSF81383">
    <property type="entry name" value="F-box domain"/>
    <property type="match status" value="1"/>
</dbReference>
<dbReference type="OrthoDB" id="5314306at2759"/>
<reference evidence="2" key="1">
    <citation type="submission" date="2020-01" db="EMBL/GenBank/DDBJ databases">
        <authorList>
            <person name="Mishra B."/>
        </authorList>
    </citation>
    <scope>NUCLEOTIDE SEQUENCE [LARGE SCALE GENOMIC DNA]</scope>
</reference>
<dbReference type="InterPro" id="IPR011043">
    <property type="entry name" value="Gal_Oxase/kelch_b-propeller"/>
</dbReference>
<dbReference type="Proteomes" id="UP000467841">
    <property type="component" value="Unassembled WGS sequence"/>
</dbReference>
<name>A0A6D2KFU3_9BRAS</name>
<dbReference type="InterPro" id="IPR006527">
    <property type="entry name" value="F-box-assoc_dom_typ1"/>
</dbReference>
<dbReference type="PANTHER" id="PTHR31672:SF13">
    <property type="entry name" value="F-BOX PROTEIN CPR30-LIKE"/>
    <property type="match status" value="1"/>
</dbReference>